<dbReference type="InterPro" id="IPR011989">
    <property type="entry name" value="ARM-like"/>
</dbReference>
<name>A0AAN8A1M0_9PEZI</name>
<protein>
    <recommendedName>
        <fullName evidence="4">Cell division control protein 14</fullName>
    </recommendedName>
</protein>
<feature type="compositionally biased region" description="Polar residues" evidence="1">
    <location>
        <begin position="221"/>
        <end position="232"/>
    </location>
</feature>
<accession>A0AAN8A1M0</accession>
<comment type="caution">
    <text evidence="2">The sequence shown here is derived from an EMBL/GenBank/DDBJ whole genome shotgun (WGS) entry which is preliminary data.</text>
</comment>
<dbReference type="AlphaFoldDB" id="A0AAN8A1M0"/>
<dbReference type="Gene3D" id="1.25.10.10">
    <property type="entry name" value="Leucine-rich Repeat Variant"/>
    <property type="match status" value="1"/>
</dbReference>
<sequence>MESLLSVSFACLSSRDTSRIRKGLRQIEGLLAQICLSNNRLSPHKRKTSVINDADKRECKQLRELRKDAAYREFFRLQEGFKWNVASRLIATVERLMGMQSASQSDILIFSTLDLLQGVLLLHPPSRTLFNREDYMNLLLDLLDSSNPPKIQSQALLVLVTALLDCPANTRTFEAIDGLLTVTSLFKSRNTTQEVKMRTLEFLYFYLMPESPPTSSSSLPNTQANMQRSPSKLQLMAGHARTHSGDDGDRMDVDEDDLVRETKTTEDKQKLLGKHLNNVAELVRDLRENAVFAATAAAG</sequence>
<organism evidence="2 3">
    <name type="scientific">Elasticomyces elasticus</name>
    <dbReference type="NCBI Taxonomy" id="574655"/>
    <lineage>
        <taxon>Eukaryota</taxon>
        <taxon>Fungi</taxon>
        <taxon>Dikarya</taxon>
        <taxon>Ascomycota</taxon>
        <taxon>Pezizomycotina</taxon>
        <taxon>Dothideomycetes</taxon>
        <taxon>Dothideomycetidae</taxon>
        <taxon>Mycosphaerellales</taxon>
        <taxon>Teratosphaeriaceae</taxon>
        <taxon>Elasticomyces</taxon>
    </lineage>
</organism>
<dbReference type="PANTHER" id="PTHR34065">
    <property type="entry name" value="CELL DIVISION CONTROL PROTEIN 14"/>
    <property type="match status" value="1"/>
</dbReference>
<proteinExistence type="predicted"/>
<feature type="region of interest" description="Disordered" evidence="1">
    <location>
        <begin position="213"/>
        <end position="253"/>
    </location>
</feature>
<dbReference type="PANTHER" id="PTHR34065:SF1">
    <property type="entry name" value="CELL DIVISION CONTROL PROTEIN 14"/>
    <property type="match status" value="1"/>
</dbReference>
<dbReference type="SUPFAM" id="SSF48371">
    <property type="entry name" value="ARM repeat"/>
    <property type="match status" value="1"/>
</dbReference>
<reference evidence="2" key="1">
    <citation type="submission" date="2023-08" db="EMBL/GenBank/DDBJ databases">
        <title>Black Yeasts Isolated from many extreme environments.</title>
        <authorList>
            <person name="Coleine C."/>
            <person name="Stajich J.E."/>
            <person name="Selbmann L."/>
        </authorList>
    </citation>
    <scope>NUCLEOTIDE SEQUENCE</scope>
    <source>
        <strain evidence="2">CCFEE 5810</strain>
    </source>
</reference>
<evidence type="ECO:0000313" key="2">
    <source>
        <dbReference type="EMBL" id="KAK5695479.1"/>
    </source>
</evidence>
<dbReference type="Proteomes" id="UP001310594">
    <property type="component" value="Unassembled WGS sequence"/>
</dbReference>
<evidence type="ECO:0000256" key="1">
    <source>
        <dbReference type="SAM" id="MobiDB-lite"/>
    </source>
</evidence>
<dbReference type="InterPro" id="IPR016024">
    <property type="entry name" value="ARM-type_fold"/>
</dbReference>
<dbReference type="EMBL" id="JAVRQU010000014">
    <property type="protein sequence ID" value="KAK5695479.1"/>
    <property type="molecule type" value="Genomic_DNA"/>
</dbReference>
<dbReference type="InterPro" id="IPR012535">
    <property type="entry name" value="Cell_div_Cdc14"/>
</dbReference>
<evidence type="ECO:0008006" key="4">
    <source>
        <dbReference type="Google" id="ProtNLM"/>
    </source>
</evidence>
<gene>
    <name evidence="2" type="ORF">LTR97_008987</name>
</gene>
<evidence type="ECO:0000313" key="3">
    <source>
        <dbReference type="Proteomes" id="UP001310594"/>
    </source>
</evidence>
<dbReference type="Pfam" id="PF08045">
    <property type="entry name" value="CDC14"/>
    <property type="match status" value="1"/>
</dbReference>